<dbReference type="Proteomes" id="UP000005632">
    <property type="component" value="Chromosome"/>
</dbReference>
<evidence type="ECO:0000259" key="1">
    <source>
        <dbReference type="Pfam" id="PF25164"/>
    </source>
</evidence>
<dbReference type="RefSeq" id="WP_014269531.1">
    <property type="nucleotide sequence ID" value="NC_016633.1"/>
</dbReference>
<dbReference type="Pfam" id="PF25164">
    <property type="entry name" value="CoiA_N"/>
    <property type="match status" value="1"/>
</dbReference>
<proteinExistence type="predicted"/>
<dbReference type="AlphaFoldDB" id="G8QQQ1"/>
<dbReference type="InterPro" id="IPR057253">
    <property type="entry name" value="CoiA-like_N"/>
</dbReference>
<protein>
    <submittedName>
        <fullName evidence="2">Competence protein</fullName>
    </submittedName>
</protein>
<dbReference type="KEGG" id="sgp:SpiGrapes_0855"/>
<organism evidence="2 3">
    <name type="scientific">Sphaerochaeta pleomorpha (strain ATCC BAA-1885 / DSM 22778 / Grapes)</name>
    <dbReference type="NCBI Taxonomy" id="158190"/>
    <lineage>
        <taxon>Bacteria</taxon>
        <taxon>Pseudomonadati</taxon>
        <taxon>Spirochaetota</taxon>
        <taxon>Spirochaetia</taxon>
        <taxon>Spirochaetales</taxon>
        <taxon>Sphaerochaetaceae</taxon>
        <taxon>Sphaerochaeta</taxon>
    </lineage>
</organism>
<name>G8QQQ1_SPHPG</name>
<dbReference type="EMBL" id="CP003155">
    <property type="protein sequence ID" value="AEV28682.1"/>
    <property type="molecule type" value="Genomic_DNA"/>
</dbReference>
<evidence type="ECO:0000313" key="3">
    <source>
        <dbReference type="Proteomes" id="UP000005632"/>
    </source>
</evidence>
<keyword evidence="3" id="KW-1185">Reference proteome</keyword>
<reference evidence="2 3" key="1">
    <citation type="submission" date="2011-11" db="EMBL/GenBank/DDBJ databases">
        <title>Complete sequence of Spirochaeta sp. grapes.</title>
        <authorList>
            <consortium name="US DOE Joint Genome Institute"/>
            <person name="Lucas S."/>
            <person name="Han J."/>
            <person name="Lapidus A."/>
            <person name="Cheng J.-F."/>
            <person name="Goodwin L."/>
            <person name="Pitluck S."/>
            <person name="Peters L."/>
            <person name="Ovchinnikova G."/>
            <person name="Munk A.C."/>
            <person name="Detter J.C."/>
            <person name="Han C."/>
            <person name="Tapia R."/>
            <person name="Land M."/>
            <person name="Hauser L."/>
            <person name="Kyrpides N."/>
            <person name="Ivanova N."/>
            <person name="Pagani I."/>
            <person name="Ritalahtilisa K."/>
            <person name="Loeffler F."/>
            <person name="Woyke T."/>
        </authorList>
    </citation>
    <scope>NUCLEOTIDE SEQUENCE [LARGE SCALE GENOMIC DNA]</scope>
    <source>
        <strain evidence="3">ATCC BAA-1885 / DSM 22778 / Grapes</strain>
    </source>
</reference>
<feature type="domain" description="Competence protein CoiA-like N-terminal" evidence="1">
    <location>
        <begin position="26"/>
        <end position="62"/>
    </location>
</feature>
<dbReference type="eggNOG" id="COG4469">
    <property type="taxonomic scope" value="Bacteria"/>
</dbReference>
<accession>G8QQQ1</accession>
<gene>
    <name evidence="2" type="ordered locus">SpiGrapes_0855</name>
</gene>
<sequence length="287" mass="33297">MAKQYGLLIKWALDRNNLIKTPDTAERGEHYRCPLCKESVIFRKGKIRVPHFAHKKNVQCTLERIRKIVAQYKMVEVFSDWKNSTGEKPQFLRRCGICQKWSFQNLSDKVDAIDSDFPLSDGASADLVLKSKDIPVALIFIDFNPNPSKLKNLPINLPYIVVDPNEIVKNPYIWQPINDHFNKNICTSCIKTKSILAKQTYGIELKKNNFQFRTIRCWNCNHTILVFLWPIRQKEGLAASQNCISRPSTLVEKYSDFTGSSYLANTCPHCHSVQIEHYQQEPREFNF</sequence>
<evidence type="ECO:0000313" key="2">
    <source>
        <dbReference type="EMBL" id="AEV28682.1"/>
    </source>
</evidence>
<dbReference type="OrthoDB" id="571718at2"/>
<dbReference type="HOGENOM" id="CLU_836654_0_0_12"/>